<name>A0ABD3DME4_9LAMI</name>
<dbReference type="PANTHER" id="PTHR31672">
    <property type="entry name" value="BNACNNG10540D PROTEIN"/>
    <property type="match status" value="1"/>
</dbReference>
<dbReference type="InterPro" id="IPR050796">
    <property type="entry name" value="SCF_F-box_component"/>
</dbReference>
<evidence type="ECO:0000313" key="2">
    <source>
        <dbReference type="EMBL" id="KAL3642055.1"/>
    </source>
</evidence>
<evidence type="ECO:0000259" key="1">
    <source>
        <dbReference type="PROSITE" id="PS50181"/>
    </source>
</evidence>
<dbReference type="EMBL" id="JAVIJP010000016">
    <property type="protein sequence ID" value="KAL3642055.1"/>
    <property type="molecule type" value="Genomic_DNA"/>
</dbReference>
<evidence type="ECO:0000313" key="3">
    <source>
        <dbReference type="Proteomes" id="UP001632038"/>
    </source>
</evidence>
<dbReference type="Proteomes" id="UP001632038">
    <property type="component" value="Unassembled WGS sequence"/>
</dbReference>
<feature type="domain" description="F-box" evidence="1">
    <location>
        <begin position="55"/>
        <end position="103"/>
    </location>
</feature>
<accession>A0ABD3DME4</accession>
<dbReference type="PROSITE" id="PS50181">
    <property type="entry name" value="FBOX"/>
    <property type="match status" value="1"/>
</dbReference>
<sequence length="410" mass="47243">MLFHFPYCFPTNIIRQPPLPHRRFTANKKAAEEEINTWQQMWMCKKMKSLLMNMESSSSSLPDDVWFEILAQLPAKDIYDLARLVCWKWYRMIYTHTFIYTNLQYTPYGLLFICWDHMSLFVTMKQGRIETSMLSDAFTLSLSCTCNGLVVTRAPKSMTIYYIANPLTKQVFVLPPTIGPTSSALLCGIGYASVSMEYKVVVTNLTSNGPWGLITPGVDSSWRVIRTTHLGFIRFMASRPPLITEGFMHWTFDGAINGRKIGNQVLTLDLETEIVTKSCVPLDYDHDYDEEYGSWKFLSTGKYLTVLITFGKCLWEVWEMQSGEWRKLEGVIIDLGTQMFEQYGFDLVPVGWLKYLEVLVLRVLCLDPVRVYNFHYNLLTKETNLLELPSMCTLSDPVVHKNSLVWLAGC</sequence>
<proteinExistence type="predicted"/>
<organism evidence="2 3">
    <name type="scientific">Castilleja foliolosa</name>
    <dbReference type="NCBI Taxonomy" id="1961234"/>
    <lineage>
        <taxon>Eukaryota</taxon>
        <taxon>Viridiplantae</taxon>
        <taxon>Streptophyta</taxon>
        <taxon>Embryophyta</taxon>
        <taxon>Tracheophyta</taxon>
        <taxon>Spermatophyta</taxon>
        <taxon>Magnoliopsida</taxon>
        <taxon>eudicotyledons</taxon>
        <taxon>Gunneridae</taxon>
        <taxon>Pentapetalae</taxon>
        <taxon>asterids</taxon>
        <taxon>lamiids</taxon>
        <taxon>Lamiales</taxon>
        <taxon>Orobanchaceae</taxon>
        <taxon>Pedicularideae</taxon>
        <taxon>Castillejinae</taxon>
        <taxon>Castilleja</taxon>
    </lineage>
</organism>
<gene>
    <name evidence="2" type="ORF">CASFOL_012870</name>
</gene>
<dbReference type="AlphaFoldDB" id="A0ABD3DME4"/>
<comment type="caution">
    <text evidence="2">The sequence shown here is derived from an EMBL/GenBank/DDBJ whole genome shotgun (WGS) entry which is preliminary data.</text>
</comment>
<dbReference type="SUPFAM" id="SSF81383">
    <property type="entry name" value="F-box domain"/>
    <property type="match status" value="1"/>
</dbReference>
<dbReference type="Pfam" id="PF08268">
    <property type="entry name" value="FBA_3"/>
    <property type="match status" value="1"/>
</dbReference>
<dbReference type="InterPro" id="IPR001810">
    <property type="entry name" value="F-box_dom"/>
</dbReference>
<dbReference type="Pfam" id="PF12937">
    <property type="entry name" value="F-box-like"/>
    <property type="match status" value="1"/>
</dbReference>
<dbReference type="InterPro" id="IPR036047">
    <property type="entry name" value="F-box-like_dom_sf"/>
</dbReference>
<dbReference type="Gene3D" id="1.20.1280.50">
    <property type="match status" value="1"/>
</dbReference>
<reference evidence="3" key="1">
    <citation type="journal article" date="2024" name="IScience">
        <title>Strigolactones Initiate the Formation of Haustorium-like Structures in Castilleja.</title>
        <authorList>
            <person name="Buerger M."/>
            <person name="Peterson D."/>
            <person name="Chory J."/>
        </authorList>
    </citation>
    <scope>NUCLEOTIDE SEQUENCE [LARGE SCALE GENOMIC DNA]</scope>
</reference>
<protein>
    <recommendedName>
        <fullName evidence="1">F-box domain-containing protein</fullName>
    </recommendedName>
</protein>
<dbReference type="InterPro" id="IPR013187">
    <property type="entry name" value="F-box-assoc_dom_typ3"/>
</dbReference>
<keyword evidence="3" id="KW-1185">Reference proteome</keyword>